<gene>
    <name evidence="2" type="ORF">C7402_14047</name>
</gene>
<sequence length="67" mass="7368">MKTIITLRARCTVQARPGIGTCGPDSQIQRIRANSSSCERQARPDAADEGHRASHFHVLQDKPWAVA</sequence>
<dbReference type="Proteomes" id="UP000245712">
    <property type="component" value="Unassembled WGS sequence"/>
</dbReference>
<protein>
    <submittedName>
        <fullName evidence="2">Uncharacterized protein</fullName>
    </submittedName>
</protein>
<accession>A0ABX5K776</accession>
<feature type="compositionally biased region" description="Basic and acidic residues" evidence="1">
    <location>
        <begin position="40"/>
        <end position="52"/>
    </location>
</feature>
<keyword evidence="3" id="KW-1185">Reference proteome</keyword>
<evidence type="ECO:0000313" key="2">
    <source>
        <dbReference type="EMBL" id="PVX61398.1"/>
    </source>
</evidence>
<proteinExistence type="predicted"/>
<evidence type="ECO:0000256" key="1">
    <source>
        <dbReference type="SAM" id="MobiDB-lite"/>
    </source>
</evidence>
<reference evidence="2 3" key="1">
    <citation type="submission" date="2018-05" db="EMBL/GenBank/DDBJ databases">
        <title>Genomic Encyclopedia of Type Strains, Phase IV (KMG-V): Genome sequencing to study the core and pangenomes of soil and plant-associated prokaryotes.</title>
        <authorList>
            <person name="Whitman W."/>
        </authorList>
    </citation>
    <scope>NUCLEOTIDE SEQUENCE [LARGE SCALE GENOMIC DNA]</scope>
    <source>
        <strain evidence="2 3">SCZa-39</strain>
    </source>
</reference>
<evidence type="ECO:0000313" key="3">
    <source>
        <dbReference type="Proteomes" id="UP000245712"/>
    </source>
</evidence>
<organism evidence="2 3">
    <name type="scientific">Paraburkholderia unamae</name>
    <dbReference type="NCBI Taxonomy" id="219649"/>
    <lineage>
        <taxon>Bacteria</taxon>
        <taxon>Pseudomonadati</taxon>
        <taxon>Pseudomonadota</taxon>
        <taxon>Betaproteobacteria</taxon>
        <taxon>Burkholderiales</taxon>
        <taxon>Burkholderiaceae</taxon>
        <taxon>Paraburkholderia</taxon>
    </lineage>
</organism>
<dbReference type="EMBL" id="QEOB01000040">
    <property type="protein sequence ID" value="PVX61398.1"/>
    <property type="molecule type" value="Genomic_DNA"/>
</dbReference>
<name>A0ABX5K776_9BURK</name>
<comment type="caution">
    <text evidence="2">The sequence shown here is derived from an EMBL/GenBank/DDBJ whole genome shotgun (WGS) entry which is preliminary data.</text>
</comment>
<feature type="region of interest" description="Disordered" evidence="1">
    <location>
        <begin position="32"/>
        <end position="55"/>
    </location>
</feature>